<evidence type="ECO:0000259" key="5">
    <source>
        <dbReference type="PROSITE" id="PS50404"/>
    </source>
</evidence>
<evidence type="ECO:0000256" key="4">
    <source>
        <dbReference type="ARBA" id="ARBA00047960"/>
    </source>
</evidence>
<dbReference type="SFLD" id="SFLDS00019">
    <property type="entry name" value="Glutathione_Transferase_(cytos"/>
    <property type="match status" value="1"/>
</dbReference>
<dbReference type="InterPro" id="IPR010987">
    <property type="entry name" value="Glutathione-S-Trfase_C-like"/>
</dbReference>
<evidence type="ECO:0000256" key="1">
    <source>
        <dbReference type="ARBA" id="ARBA00010128"/>
    </source>
</evidence>
<evidence type="ECO:0000259" key="6">
    <source>
        <dbReference type="PROSITE" id="PS50405"/>
    </source>
</evidence>
<dbReference type="PANTHER" id="PTHR43900:SF54">
    <property type="entry name" value="GLUTATHIONE S-TRANSFERASE F12"/>
    <property type="match status" value="1"/>
</dbReference>
<dbReference type="GO" id="GO:0009636">
    <property type="term" value="P:response to toxic substance"/>
    <property type="evidence" value="ECO:0007669"/>
    <property type="project" value="UniProtKB-ARBA"/>
</dbReference>
<dbReference type="InterPro" id="IPR034347">
    <property type="entry name" value="GST_Phi_C"/>
</dbReference>
<feature type="domain" description="GST C-terminal" evidence="6">
    <location>
        <begin position="133"/>
        <end position="255"/>
    </location>
</feature>
<organism evidence="7">
    <name type="scientific">Wollemia nobilis</name>
    <dbReference type="NCBI Taxonomy" id="56998"/>
    <lineage>
        <taxon>Eukaryota</taxon>
        <taxon>Viridiplantae</taxon>
        <taxon>Streptophyta</taxon>
        <taxon>Embryophyta</taxon>
        <taxon>Tracheophyta</taxon>
        <taxon>Spermatophyta</taxon>
        <taxon>Pinopsida</taxon>
        <taxon>Pinidae</taxon>
        <taxon>Conifers II</taxon>
        <taxon>Araucariales</taxon>
        <taxon>Araucariaceae</taxon>
        <taxon>Wollemia</taxon>
    </lineage>
</organism>
<dbReference type="CDD" id="cd03187">
    <property type="entry name" value="GST_C_Phi"/>
    <property type="match status" value="1"/>
</dbReference>
<dbReference type="FunFam" id="3.40.30.10:FF:000016">
    <property type="entry name" value="Glutathione S-transferase F2"/>
    <property type="match status" value="1"/>
</dbReference>
<dbReference type="FunFam" id="1.20.1050.10:FF:000004">
    <property type="entry name" value="Glutathione S-transferase F2"/>
    <property type="match status" value="1"/>
</dbReference>
<accession>A0A0C9RU46</accession>
<dbReference type="GO" id="GO:0006749">
    <property type="term" value="P:glutathione metabolic process"/>
    <property type="evidence" value="ECO:0007669"/>
    <property type="project" value="TreeGrafter"/>
</dbReference>
<dbReference type="Gene3D" id="3.40.30.10">
    <property type="entry name" value="Glutaredoxin"/>
    <property type="match status" value="1"/>
</dbReference>
<feature type="domain" description="GST N-terminal" evidence="5">
    <location>
        <begin position="45"/>
        <end position="126"/>
    </location>
</feature>
<comment type="catalytic activity">
    <reaction evidence="4">
        <text>RX + glutathione = an S-substituted glutathione + a halide anion + H(+)</text>
        <dbReference type="Rhea" id="RHEA:16437"/>
        <dbReference type="ChEBI" id="CHEBI:15378"/>
        <dbReference type="ChEBI" id="CHEBI:16042"/>
        <dbReference type="ChEBI" id="CHEBI:17792"/>
        <dbReference type="ChEBI" id="CHEBI:57925"/>
        <dbReference type="ChEBI" id="CHEBI:90779"/>
        <dbReference type="EC" id="2.5.1.18"/>
    </reaction>
</comment>
<protein>
    <recommendedName>
        <fullName evidence="2">glutathione transferase</fullName>
        <ecNumber evidence="2">2.5.1.18</ecNumber>
    </recommendedName>
</protein>
<dbReference type="PROSITE" id="PS50405">
    <property type="entry name" value="GST_CTER"/>
    <property type="match status" value="1"/>
</dbReference>
<dbReference type="CDD" id="cd03053">
    <property type="entry name" value="GST_N_Phi"/>
    <property type="match status" value="1"/>
</dbReference>
<dbReference type="SFLD" id="SFLDG00358">
    <property type="entry name" value="Main_(cytGST)"/>
    <property type="match status" value="1"/>
</dbReference>
<dbReference type="GO" id="GO:0043295">
    <property type="term" value="F:glutathione binding"/>
    <property type="evidence" value="ECO:0007669"/>
    <property type="project" value="TreeGrafter"/>
</dbReference>
<dbReference type="InterPro" id="IPR036282">
    <property type="entry name" value="Glutathione-S-Trfase_C_sf"/>
</dbReference>
<dbReference type="EC" id="2.5.1.18" evidence="2"/>
<reference evidence="7" key="1">
    <citation type="submission" date="2015-02" db="EMBL/GenBank/DDBJ databases">
        <title>A transcriptome of Wollemia nobilis - a relic of Gondwana.</title>
        <authorList>
            <person name="Chia J.Y."/>
            <person name="Leong Y.S."/>
            <person name="Abdul Karim S."/>
            <person name="Wan Azmi N."/>
            <person name="Hercus R."/>
            <person name="Croft L."/>
        </authorList>
    </citation>
    <scope>NUCLEOTIDE SEQUENCE</scope>
    <source>
        <strain evidence="7">MaeBrown</strain>
        <tissue evidence="7">Leaf</tissue>
    </source>
</reference>
<comment type="similarity">
    <text evidence="1">Belongs to the GST superfamily. Phi family.</text>
</comment>
<dbReference type="GO" id="GO:0005737">
    <property type="term" value="C:cytoplasm"/>
    <property type="evidence" value="ECO:0007669"/>
    <property type="project" value="TreeGrafter"/>
</dbReference>
<proteinExistence type="inferred from homology"/>
<name>A0A0C9RU46_9CONI</name>
<dbReference type="InterPro" id="IPR040079">
    <property type="entry name" value="Glutathione_S-Trfase"/>
</dbReference>
<dbReference type="Pfam" id="PF02798">
    <property type="entry name" value="GST_N"/>
    <property type="match status" value="1"/>
</dbReference>
<keyword evidence="3" id="KW-0808">Transferase</keyword>
<evidence type="ECO:0000313" key="7">
    <source>
        <dbReference type="EMBL" id="JAG87304.1"/>
    </source>
</evidence>
<dbReference type="EMBL" id="GCHU01012845">
    <property type="protein sequence ID" value="JAG87304.1"/>
    <property type="molecule type" value="Transcribed_RNA"/>
</dbReference>
<dbReference type="InterPro" id="IPR004046">
    <property type="entry name" value="GST_C"/>
</dbReference>
<dbReference type="GO" id="GO:0004364">
    <property type="term" value="F:glutathione transferase activity"/>
    <property type="evidence" value="ECO:0007669"/>
    <property type="project" value="UniProtKB-EC"/>
</dbReference>
<evidence type="ECO:0000256" key="2">
    <source>
        <dbReference type="ARBA" id="ARBA00012452"/>
    </source>
</evidence>
<dbReference type="Pfam" id="PF00043">
    <property type="entry name" value="GST_C"/>
    <property type="match status" value="1"/>
</dbReference>
<dbReference type="AlphaFoldDB" id="A0A0C9RU46"/>
<dbReference type="InterPro" id="IPR036249">
    <property type="entry name" value="Thioredoxin-like_sf"/>
</dbReference>
<dbReference type="SUPFAM" id="SSF47616">
    <property type="entry name" value="GST C-terminal domain-like"/>
    <property type="match status" value="1"/>
</dbReference>
<dbReference type="InterPro" id="IPR004045">
    <property type="entry name" value="Glutathione_S-Trfase_N"/>
</dbReference>
<dbReference type="Gene3D" id="1.20.1050.10">
    <property type="match status" value="1"/>
</dbReference>
<dbReference type="PROSITE" id="PS50404">
    <property type="entry name" value="GST_NTER"/>
    <property type="match status" value="1"/>
</dbReference>
<dbReference type="PANTHER" id="PTHR43900">
    <property type="entry name" value="GLUTATHIONE S-TRANSFERASE RHO"/>
    <property type="match status" value="1"/>
</dbReference>
<sequence>MNPLFFNLYRASLPPISNANLITFKVSFVLDHFSFLLLSKKKRKMVAKVYGAAYASGTRRVLSCLLEKDIDFELANVDLPKREQKKPEFLDLQHFGKVPAVQDGDLTLFESRAIIRYYAEKYEGQGTSLMGKSLEERALVEQWLKVERRNYNRHASTLVFQLIFAPRMGIPQDQALIDSSAEQLGKVLDVYEERLSKTKFLAGEIYSLADLSHLPFTEFIVNATDRGYLIRERKHVNAWWEEISSRPAWRKILAM</sequence>
<evidence type="ECO:0000256" key="3">
    <source>
        <dbReference type="ARBA" id="ARBA00022679"/>
    </source>
</evidence>
<dbReference type="SUPFAM" id="SSF52833">
    <property type="entry name" value="Thioredoxin-like"/>
    <property type="match status" value="1"/>
</dbReference>